<evidence type="ECO:0000313" key="1">
    <source>
        <dbReference type="EMBL" id="UJS26159.1"/>
    </source>
</evidence>
<dbReference type="Proteomes" id="UP001054801">
    <property type="component" value="Chromosome"/>
</dbReference>
<organism evidence="1 2">
    <name type="scientific">Thiothrix winogradskyi</name>
    <dbReference type="NCBI Taxonomy" id="96472"/>
    <lineage>
        <taxon>Bacteria</taxon>
        <taxon>Pseudomonadati</taxon>
        <taxon>Pseudomonadota</taxon>
        <taxon>Gammaproteobacteria</taxon>
        <taxon>Thiotrichales</taxon>
        <taxon>Thiotrichaceae</taxon>
        <taxon>Thiothrix</taxon>
    </lineage>
</organism>
<sequence length="231" mass="26002">MTPTSDELHQLLQRSALLDTALTRFVPNSFEGVSDRIASSRIMCAVGFEHAESVKILIANDNFTSAISLLRLQYEALVRAVWLQYAASDKVTQRLMGEFTHEKAKQADRLSMMTQMLQELEGKAPTNIMNLLLQFKEHSWKPLSSYVHGGIHVLNRHHKGYPPVLIHQTVRASNSVSLILAMHLAQISGERRQIVQTSVLQVTFADCLLESHAQTVAKHLIIKPVKRTTEQ</sequence>
<keyword evidence="2" id="KW-1185">Reference proteome</keyword>
<gene>
    <name evidence="1" type="ORF">L2Y54_08990</name>
</gene>
<dbReference type="EMBL" id="CP091244">
    <property type="protein sequence ID" value="UJS26159.1"/>
    <property type="molecule type" value="Genomic_DNA"/>
</dbReference>
<proteinExistence type="predicted"/>
<evidence type="ECO:0000313" key="2">
    <source>
        <dbReference type="Proteomes" id="UP001054801"/>
    </source>
</evidence>
<dbReference type="Pfam" id="PF22491">
    <property type="entry name" value="DUF6988"/>
    <property type="match status" value="1"/>
</dbReference>
<protein>
    <submittedName>
        <fullName evidence="1">Uncharacterized protein</fullName>
    </submittedName>
</protein>
<name>A0ABY3T4I8_9GAMM</name>
<accession>A0ABY3T4I8</accession>
<reference evidence="1" key="1">
    <citation type="journal article" date="2022" name="Microorganisms">
        <title>Two New Species of Filamentous Sulfur Bacteria of the Genus Thiothrix, Thiothrix winogradskyi sp. nov. and 'Candidatus Thiothrix sulfatifontis' sp. nov.</title>
        <authorList>
            <person name="Ravin N.V."/>
            <person name="Rossetti S."/>
            <person name="Beletsky A.V."/>
            <person name="Kadnikov V.V."/>
            <person name="Rudenko T.S."/>
            <person name="Smolyakov D.D."/>
            <person name="Moskvitina M.I."/>
            <person name="Gureeva M.V."/>
            <person name="Mardanov A.V."/>
            <person name="Grabovich M.Y."/>
        </authorList>
    </citation>
    <scope>NUCLEOTIDE SEQUENCE</scope>
    <source>
        <strain evidence="1">CT3</strain>
    </source>
</reference>
<dbReference type="RefSeq" id="WP_236501507.1">
    <property type="nucleotide sequence ID" value="NZ_CP091244.1"/>
</dbReference>
<dbReference type="InterPro" id="IPR054257">
    <property type="entry name" value="DUF6988"/>
</dbReference>